<dbReference type="AlphaFoldDB" id="G4RKG1"/>
<evidence type="ECO:0000313" key="2">
    <source>
        <dbReference type="EMBL" id="CCC82056.1"/>
    </source>
</evidence>
<gene>
    <name evidence="2" type="primary">trxA</name>
    <name evidence="2" type="ordered locus">TTX_1425</name>
</gene>
<dbReference type="Gene3D" id="3.40.30.10">
    <property type="entry name" value="Glutaredoxin"/>
    <property type="match status" value="1"/>
</dbReference>
<dbReference type="Proteomes" id="UP000002654">
    <property type="component" value="Chromosome"/>
</dbReference>
<dbReference type="SUPFAM" id="SSF52833">
    <property type="entry name" value="Thioredoxin-like"/>
    <property type="match status" value="1"/>
</dbReference>
<organism evidence="2 3">
    <name type="scientific">Thermoproteus tenax (strain ATCC 35583 / DSM 2078 / JCM 9277 / NBRC 100435 / Kra 1)</name>
    <dbReference type="NCBI Taxonomy" id="768679"/>
    <lineage>
        <taxon>Archaea</taxon>
        <taxon>Thermoproteota</taxon>
        <taxon>Thermoprotei</taxon>
        <taxon>Thermoproteales</taxon>
        <taxon>Thermoproteaceae</taxon>
        <taxon>Thermoproteus</taxon>
    </lineage>
</organism>
<evidence type="ECO:0000313" key="3">
    <source>
        <dbReference type="Proteomes" id="UP000002654"/>
    </source>
</evidence>
<dbReference type="OrthoDB" id="35385at2157"/>
<dbReference type="eggNOG" id="arCOG01972">
    <property type="taxonomic scope" value="Archaea"/>
</dbReference>
<dbReference type="PANTHER" id="PTHR45663:SF11">
    <property type="entry name" value="GEO12009P1"/>
    <property type="match status" value="1"/>
</dbReference>
<dbReference type="PROSITE" id="PS51352">
    <property type="entry name" value="THIOREDOXIN_2"/>
    <property type="match status" value="1"/>
</dbReference>
<dbReference type="EMBL" id="FN869859">
    <property type="protein sequence ID" value="CCC82056.1"/>
    <property type="molecule type" value="Genomic_DNA"/>
</dbReference>
<dbReference type="CDD" id="cd02947">
    <property type="entry name" value="TRX_family"/>
    <property type="match status" value="1"/>
</dbReference>
<dbReference type="InterPro" id="IPR036249">
    <property type="entry name" value="Thioredoxin-like_sf"/>
</dbReference>
<dbReference type="HOGENOM" id="CLU_090389_10_1_2"/>
<feature type="domain" description="Thioredoxin" evidence="1">
    <location>
        <begin position="11"/>
        <end position="141"/>
    </location>
</feature>
<name>G4RKG1_THETK</name>
<reference evidence="2 3" key="1">
    <citation type="journal article" date="2011" name="PLoS ONE">
        <title>The complete genome sequence of Thermoproteus tenax: a physiologically versatile member of the Crenarchaeota.</title>
        <authorList>
            <person name="Siebers B."/>
            <person name="Zaparty M."/>
            <person name="Raddatz G."/>
            <person name="Tjaden B."/>
            <person name="Albers S.V."/>
            <person name="Bell S.D."/>
            <person name="Blombach F."/>
            <person name="Kletzin A."/>
            <person name="Kyrpides N."/>
            <person name="Lanz C."/>
            <person name="Plagens A."/>
            <person name="Rampp M."/>
            <person name="Rosinus A."/>
            <person name="von Jan M."/>
            <person name="Makarova K.S."/>
            <person name="Klenk H.P."/>
            <person name="Schuster S.C."/>
            <person name="Hensel R."/>
        </authorList>
    </citation>
    <scope>NUCLEOTIDE SEQUENCE [LARGE SCALE GENOMIC DNA]</scope>
    <source>
        <strain evidence="3">ATCC 35583 / DSM 2078 / JCM 9277 / NBRC 100435 / Kra 1</strain>
    </source>
</reference>
<dbReference type="PaxDb" id="768679-TTX_1425"/>
<dbReference type="GeneID" id="11262304"/>
<dbReference type="RefSeq" id="WP_014127310.1">
    <property type="nucleotide sequence ID" value="NC_016070.1"/>
</dbReference>
<dbReference type="PANTHER" id="PTHR45663">
    <property type="entry name" value="GEO12009P1"/>
    <property type="match status" value="1"/>
</dbReference>
<dbReference type="KEGG" id="ttn:TTX_1425"/>
<dbReference type="Pfam" id="PF00085">
    <property type="entry name" value="Thioredoxin"/>
    <property type="match status" value="1"/>
</dbReference>
<protein>
    <submittedName>
        <fullName evidence="2">Thioredoxin</fullName>
    </submittedName>
</protein>
<dbReference type="PATRIC" id="fig|768679.9.peg.1446"/>
<proteinExistence type="predicted"/>
<dbReference type="STRING" id="768679.TTX_1425"/>
<sequence>MESNTSNELELILRKKAAELLARRGRGDCCTTRYPVAYEVQSLEELNRAVKSCRISFVMFFGRVCPYCRAFDPIFRHVGSKYQEVANFVKAEVERFAFTAAALGIMGTPTTFAFVDGAPADALPGFAIAPVFEEFVQRHLQRARCA</sequence>
<evidence type="ECO:0000259" key="1">
    <source>
        <dbReference type="PROSITE" id="PS51352"/>
    </source>
</evidence>
<keyword evidence="3" id="KW-1185">Reference proteome</keyword>
<dbReference type="GO" id="GO:0015035">
    <property type="term" value="F:protein-disulfide reductase activity"/>
    <property type="evidence" value="ECO:0007669"/>
    <property type="project" value="TreeGrafter"/>
</dbReference>
<accession>G4RKG1</accession>
<dbReference type="InterPro" id="IPR013766">
    <property type="entry name" value="Thioredoxin_domain"/>
</dbReference>
<dbReference type="GO" id="GO:0005737">
    <property type="term" value="C:cytoplasm"/>
    <property type="evidence" value="ECO:0007669"/>
    <property type="project" value="TreeGrafter"/>
</dbReference>